<gene>
    <name evidence="1" type="ORF">H9977_05950</name>
</gene>
<protein>
    <submittedName>
        <fullName evidence="1">Pentapeptide repeat-containing protein</fullName>
    </submittedName>
</protein>
<comment type="caution">
    <text evidence="1">The sequence shown here is derived from an EMBL/GenBank/DDBJ whole genome shotgun (WGS) entry which is preliminary data.</text>
</comment>
<proteinExistence type="predicted"/>
<evidence type="ECO:0000313" key="1">
    <source>
        <dbReference type="EMBL" id="HIX74558.1"/>
    </source>
</evidence>
<dbReference type="AlphaFoldDB" id="A0A9D1X7X8"/>
<dbReference type="InterPro" id="IPR001646">
    <property type="entry name" value="5peptide_repeat"/>
</dbReference>
<dbReference type="PANTHER" id="PTHR42999:SF1">
    <property type="entry name" value="PENTAPEPTIDE REPEAT-CONTAINING PROTEIN"/>
    <property type="match status" value="1"/>
</dbReference>
<reference evidence="1" key="2">
    <citation type="submission" date="2021-04" db="EMBL/GenBank/DDBJ databases">
        <authorList>
            <person name="Gilroy R."/>
        </authorList>
    </citation>
    <scope>NUCLEOTIDE SEQUENCE</scope>
    <source>
        <strain evidence="1">ChiGjej6B6-14162</strain>
    </source>
</reference>
<dbReference type="Proteomes" id="UP000886740">
    <property type="component" value="Unassembled WGS sequence"/>
</dbReference>
<accession>A0A9D1X7X8</accession>
<dbReference type="InterPro" id="IPR052949">
    <property type="entry name" value="PA_immunity-related"/>
</dbReference>
<evidence type="ECO:0000313" key="2">
    <source>
        <dbReference type="Proteomes" id="UP000886740"/>
    </source>
</evidence>
<dbReference type="Gene3D" id="2.160.20.80">
    <property type="entry name" value="E3 ubiquitin-protein ligase SopA"/>
    <property type="match status" value="1"/>
</dbReference>
<organism evidence="1 2">
    <name type="scientific">Candidatus Parabacteroides intestinipullorum</name>
    <dbReference type="NCBI Taxonomy" id="2838723"/>
    <lineage>
        <taxon>Bacteria</taxon>
        <taxon>Pseudomonadati</taxon>
        <taxon>Bacteroidota</taxon>
        <taxon>Bacteroidia</taxon>
        <taxon>Bacteroidales</taxon>
        <taxon>Tannerellaceae</taxon>
        <taxon>Parabacteroides</taxon>
    </lineage>
</organism>
<dbReference type="Pfam" id="PF13599">
    <property type="entry name" value="Pentapeptide_4"/>
    <property type="match status" value="1"/>
</dbReference>
<reference evidence="1" key="1">
    <citation type="journal article" date="2021" name="PeerJ">
        <title>Extensive microbial diversity within the chicken gut microbiome revealed by metagenomics and culture.</title>
        <authorList>
            <person name="Gilroy R."/>
            <person name="Ravi A."/>
            <person name="Getino M."/>
            <person name="Pursley I."/>
            <person name="Horton D.L."/>
            <person name="Alikhan N.F."/>
            <person name="Baker D."/>
            <person name="Gharbi K."/>
            <person name="Hall N."/>
            <person name="Watson M."/>
            <person name="Adriaenssens E.M."/>
            <person name="Foster-Nyarko E."/>
            <person name="Jarju S."/>
            <person name="Secka A."/>
            <person name="Antonio M."/>
            <person name="Oren A."/>
            <person name="Chaudhuri R.R."/>
            <person name="La Ragione R."/>
            <person name="Hildebrand F."/>
            <person name="Pallen M.J."/>
        </authorList>
    </citation>
    <scope>NUCLEOTIDE SEQUENCE</scope>
    <source>
        <strain evidence="1">ChiGjej6B6-14162</strain>
    </source>
</reference>
<dbReference type="PANTHER" id="PTHR42999">
    <property type="entry name" value="ANTIBIOTIC RESISTANCE PROTEIN MCBG"/>
    <property type="match status" value="1"/>
</dbReference>
<dbReference type="Pfam" id="PF00805">
    <property type="entry name" value="Pentapeptide"/>
    <property type="match status" value="1"/>
</dbReference>
<dbReference type="SUPFAM" id="SSF141571">
    <property type="entry name" value="Pentapeptide repeat-like"/>
    <property type="match status" value="1"/>
</dbReference>
<sequence length="184" mass="21231">MTENRCFEKVDFSSLTGEEECYDCRFVSCDFSEVLFREPLFERCEFHACNFSMTKFRNTLREIRFTDCKLMGTDFSGLKLFSSDLSFVRSRMDYANFSGVRLRKSRFQECRLFEAAFDGADLSGSLFERCDLERTLFDGTNLEGADFSTSYNFVINPGRCRLRKAVFPEAGLSGLLAHLDIKIV</sequence>
<name>A0A9D1X7X8_9BACT</name>
<dbReference type="EMBL" id="DXEL01000044">
    <property type="protein sequence ID" value="HIX74558.1"/>
    <property type="molecule type" value="Genomic_DNA"/>
</dbReference>